<keyword evidence="3" id="KW-1185">Reference proteome</keyword>
<gene>
    <name evidence="2" type="ORF">IV203_006162</name>
    <name evidence="1" type="ORF">IV203_030482</name>
</gene>
<evidence type="ECO:0000313" key="2">
    <source>
        <dbReference type="EMBL" id="KAG7347093.1"/>
    </source>
</evidence>
<evidence type="ECO:0000313" key="3">
    <source>
        <dbReference type="Proteomes" id="UP000693970"/>
    </source>
</evidence>
<comment type="caution">
    <text evidence="2">The sequence shown here is derived from an EMBL/GenBank/DDBJ whole genome shotgun (WGS) entry which is preliminary data.</text>
</comment>
<dbReference type="Proteomes" id="UP000693970">
    <property type="component" value="Unassembled WGS sequence"/>
</dbReference>
<dbReference type="EMBL" id="JAGRRH010000102">
    <property type="protein sequence ID" value="KAG7336921.1"/>
    <property type="molecule type" value="Genomic_DNA"/>
</dbReference>
<protein>
    <submittedName>
        <fullName evidence="2">Uncharacterized protein</fullName>
    </submittedName>
</protein>
<accession>A0A9K3KNN4</accession>
<proteinExistence type="predicted"/>
<dbReference type="AlphaFoldDB" id="A0A9K3KNN4"/>
<sequence length="646" mass="72597">MELPLQDQLPILPPAFIIGSSSPLKRPLPPPPPKANLLRQHGYRAVPQRNWTRQQTFDKLSPSATQDALARTITDLHGSITQNDRLKALEIMLQTVSHDNEELHNYELKLEADKVLCLKLGYSFASSPKNQCSVSKEVVLICQCLLQLFKCSQDYLLQSFRNVGATELLPLLIQMATRVMRTKIKRHMEGKSIAEPDGMIDIVRVLRVFAKIVSAKSMLIHSMEGELLGLLLRDAVNCLKKSGLKHTASIDEEILEKLGLIKDLAFRSQANDKVALLVLDGGILVVFLDWCCSKIETINPVVQEWVTAVMWNLLLESMSREKLLVQFDREDLNQTILKGLLRVLLQHSEKKIMSPLATKIKRNAISAIGNIVADPKCHPTEFSDTDNSLALLSTLVKLVETDDDSVVRRRAMRTIRCLVHPSKIEVQPEKWLQNIPSMFLINVITRRIDEDDDNEFDTQIQACETVVALSKTLTHADWQMIQTALASRMATTIHPRLIGAASRCLAKSFKYSYSYKLSPVLENVWRRLESLAASDASTHDDISCLYLELAKAEEKNDSKSVPSMLTCTSVTNTLTSILSNTEQRYETSRERTLNIVLTLLQNDINKKPLAENEGLLTGLVNLCLLQPSGWNKDSAKKVILDLVPEI</sequence>
<reference evidence="2" key="2">
    <citation type="submission" date="2021-04" db="EMBL/GenBank/DDBJ databases">
        <authorList>
            <person name="Podell S."/>
        </authorList>
    </citation>
    <scope>NUCLEOTIDE SEQUENCE</scope>
    <source>
        <strain evidence="2">Hildebrandi</strain>
    </source>
</reference>
<reference evidence="2" key="1">
    <citation type="journal article" date="2021" name="Sci. Rep.">
        <title>Diploid genomic architecture of Nitzschia inconspicua, an elite biomass production diatom.</title>
        <authorList>
            <person name="Oliver A."/>
            <person name="Podell S."/>
            <person name="Pinowska A."/>
            <person name="Traller J.C."/>
            <person name="Smith S.R."/>
            <person name="McClure R."/>
            <person name="Beliaev A."/>
            <person name="Bohutskyi P."/>
            <person name="Hill E.A."/>
            <person name="Rabines A."/>
            <person name="Zheng H."/>
            <person name="Allen L.Z."/>
            <person name="Kuo A."/>
            <person name="Grigoriev I.V."/>
            <person name="Allen A.E."/>
            <person name="Hazlebeck D."/>
            <person name="Allen E.E."/>
        </authorList>
    </citation>
    <scope>NUCLEOTIDE SEQUENCE</scope>
    <source>
        <strain evidence="2">Hildebrandi</strain>
    </source>
</reference>
<dbReference type="OrthoDB" id="51886at2759"/>
<name>A0A9K3KNN4_9STRA</name>
<evidence type="ECO:0000313" key="1">
    <source>
        <dbReference type="EMBL" id="KAG7336921.1"/>
    </source>
</evidence>
<organism evidence="2 3">
    <name type="scientific">Nitzschia inconspicua</name>
    <dbReference type="NCBI Taxonomy" id="303405"/>
    <lineage>
        <taxon>Eukaryota</taxon>
        <taxon>Sar</taxon>
        <taxon>Stramenopiles</taxon>
        <taxon>Ochrophyta</taxon>
        <taxon>Bacillariophyta</taxon>
        <taxon>Bacillariophyceae</taxon>
        <taxon>Bacillariophycidae</taxon>
        <taxon>Bacillariales</taxon>
        <taxon>Bacillariaceae</taxon>
        <taxon>Nitzschia</taxon>
    </lineage>
</organism>
<dbReference type="EMBL" id="JAGRRH010000021">
    <property type="protein sequence ID" value="KAG7347093.1"/>
    <property type="molecule type" value="Genomic_DNA"/>
</dbReference>